<dbReference type="GO" id="GO:0016616">
    <property type="term" value="F:oxidoreductase activity, acting on the CH-OH group of donors, NAD or NADP as acceptor"/>
    <property type="evidence" value="ECO:0007669"/>
    <property type="project" value="TreeGrafter"/>
</dbReference>
<dbReference type="InterPro" id="IPR036291">
    <property type="entry name" value="NAD(P)-bd_dom_sf"/>
</dbReference>
<dbReference type="RefSeq" id="XP_069227108.1">
    <property type="nucleotide sequence ID" value="XM_069376006.1"/>
</dbReference>
<organism evidence="4 5">
    <name type="scientific">Cladosporium halotolerans</name>
    <dbReference type="NCBI Taxonomy" id="1052096"/>
    <lineage>
        <taxon>Eukaryota</taxon>
        <taxon>Fungi</taxon>
        <taxon>Dikarya</taxon>
        <taxon>Ascomycota</taxon>
        <taxon>Pezizomycotina</taxon>
        <taxon>Dothideomycetes</taxon>
        <taxon>Dothideomycetidae</taxon>
        <taxon>Cladosporiales</taxon>
        <taxon>Cladosporiaceae</taxon>
        <taxon>Cladosporium</taxon>
    </lineage>
</organism>
<dbReference type="AlphaFoldDB" id="A0AB34KJV2"/>
<dbReference type="EMBL" id="JAAQHG020000030">
    <property type="protein sequence ID" value="KAL1584002.1"/>
    <property type="molecule type" value="Genomic_DNA"/>
</dbReference>
<protein>
    <submittedName>
        <fullName evidence="4">Uncharacterized protein</fullName>
    </submittedName>
</protein>
<evidence type="ECO:0000256" key="2">
    <source>
        <dbReference type="ARBA" id="ARBA00022857"/>
    </source>
</evidence>
<dbReference type="PANTHER" id="PTHR42760">
    <property type="entry name" value="SHORT-CHAIN DEHYDROGENASES/REDUCTASES FAMILY MEMBER"/>
    <property type="match status" value="1"/>
</dbReference>
<proteinExistence type="inferred from homology"/>
<gene>
    <name evidence="4" type="ORF">WHR41_07401</name>
</gene>
<name>A0AB34KJV2_9PEZI</name>
<dbReference type="GeneID" id="96008844"/>
<dbReference type="Proteomes" id="UP000803884">
    <property type="component" value="Unassembled WGS sequence"/>
</dbReference>
<dbReference type="InterPro" id="IPR020904">
    <property type="entry name" value="Sc_DH/Rdtase_CS"/>
</dbReference>
<keyword evidence="2" id="KW-0521">NADP</keyword>
<dbReference type="PROSITE" id="PS00061">
    <property type="entry name" value="ADH_SHORT"/>
    <property type="match status" value="1"/>
</dbReference>
<comment type="caution">
    <text evidence="4">The sequence shown here is derived from an EMBL/GenBank/DDBJ whole genome shotgun (WGS) entry which is preliminary data.</text>
</comment>
<evidence type="ECO:0000313" key="4">
    <source>
        <dbReference type="EMBL" id="KAL1584002.1"/>
    </source>
</evidence>
<dbReference type="FunFam" id="3.40.50.720:FF:000084">
    <property type="entry name" value="Short-chain dehydrogenase reductase"/>
    <property type="match status" value="1"/>
</dbReference>
<dbReference type="PRINTS" id="PR00081">
    <property type="entry name" value="GDHRDH"/>
</dbReference>
<dbReference type="InterPro" id="IPR002347">
    <property type="entry name" value="SDR_fam"/>
</dbReference>
<evidence type="ECO:0000256" key="1">
    <source>
        <dbReference type="ARBA" id="ARBA00006484"/>
    </source>
</evidence>
<dbReference type="Gene3D" id="3.40.50.720">
    <property type="entry name" value="NAD(P)-binding Rossmann-like Domain"/>
    <property type="match status" value="1"/>
</dbReference>
<dbReference type="CDD" id="cd05233">
    <property type="entry name" value="SDR_c"/>
    <property type="match status" value="1"/>
</dbReference>
<sequence length="296" mass="31044">MSASTTTPQEPPTAPVFPTYPDLKNRVALITGIGQVGSPTSHTWGNGAATARLLAHNGVNIIGCDLHLSAAERTRDRLVAEFPHADIRVLAADVTKTADVRALVAFAAESLGNRIDILVNNVGMTAPGSPSSMSEDTWTAQIDLNLHSVYRLCNAVLPVMEAQGGGGSIVNNASITALRYIGKPQIAYASAKAAVLQFTRATGAMYAAKQIRCNAVVPGLMYTPLVENLAESERAEDKEVAGRIMAHNVPMGWMGRGEDVANAVVWLASGASRYVTSQTIVVDGGITESTGTGFGV</sequence>
<keyword evidence="5" id="KW-1185">Reference proteome</keyword>
<dbReference type="PRINTS" id="PR00080">
    <property type="entry name" value="SDRFAMILY"/>
</dbReference>
<evidence type="ECO:0000256" key="3">
    <source>
        <dbReference type="ARBA" id="ARBA00023002"/>
    </source>
</evidence>
<reference evidence="4 5" key="1">
    <citation type="journal article" date="2020" name="Microbiol. Resour. Announc.">
        <title>Draft Genome Sequence of a Cladosporium Species Isolated from the Mesophotic Ascidian Didemnum maculosum.</title>
        <authorList>
            <person name="Gioti A."/>
            <person name="Siaperas R."/>
            <person name="Nikolaivits E."/>
            <person name="Le Goff G."/>
            <person name="Ouazzani J."/>
            <person name="Kotoulas G."/>
            <person name="Topakas E."/>
        </authorList>
    </citation>
    <scope>NUCLEOTIDE SEQUENCE [LARGE SCALE GENOMIC DNA]</scope>
    <source>
        <strain evidence="4 5">TM138-S3</strain>
    </source>
</reference>
<evidence type="ECO:0000313" key="5">
    <source>
        <dbReference type="Proteomes" id="UP000803884"/>
    </source>
</evidence>
<comment type="similarity">
    <text evidence="1">Belongs to the short-chain dehydrogenases/reductases (SDR) family.</text>
</comment>
<accession>A0AB34KJV2</accession>
<keyword evidence="3" id="KW-0560">Oxidoreductase</keyword>
<dbReference type="Pfam" id="PF13561">
    <property type="entry name" value="adh_short_C2"/>
    <property type="match status" value="1"/>
</dbReference>
<dbReference type="SUPFAM" id="SSF51735">
    <property type="entry name" value="NAD(P)-binding Rossmann-fold domains"/>
    <property type="match status" value="1"/>
</dbReference>
<dbReference type="PANTHER" id="PTHR42760:SF115">
    <property type="entry name" value="3-OXOACYL-[ACYL-CARRIER-PROTEIN] REDUCTASE FABG"/>
    <property type="match status" value="1"/>
</dbReference>